<dbReference type="ESTHER" id="xanp2-q26n22">
    <property type="family name" value="PHB_depolymerase_PhaZ"/>
</dbReference>
<keyword evidence="3" id="KW-1185">Reference proteome</keyword>
<dbReference type="AlphaFoldDB" id="A7IC83"/>
<dbReference type="PANTHER" id="PTHR36837:SF4">
    <property type="entry name" value="BLR0908 PROTEIN"/>
    <property type="match status" value="1"/>
</dbReference>
<dbReference type="InterPro" id="IPR009656">
    <property type="entry name" value="PHB_depo_C"/>
</dbReference>
<proteinExistence type="predicted"/>
<dbReference type="KEGG" id="xau:Xaut_0368"/>
<evidence type="ECO:0000313" key="3">
    <source>
        <dbReference type="Proteomes" id="UP000002417"/>
    </source>
</evidence>
<dbReference type="Pfam" id="PF06850">
    <property type="entry name" value="PHB_depo_C"/>
    <property type="match status" value="1"/>
</dbReference>
<reference evidence="2 3" key="1">
    <citation type="submission" date="2007-07" db="EMBL/GenBank/DDBJ databases">
        <title>Complete sequence of chromosome of Xanthobacter autotrophicus Py2.</title>
        <authorList>
            <consortium name="US DOE Joint Genome Institute"/>
            <person name="Copeland A."/>
            <person name="Lucas S."/>
            <person name="Lapidus A."/>
            <person name="Barry K."/>
            <person name="Glavina del Rio T."/>
            <person name="Hammon N."/>
            <person name="Israni S."/>
            <person name="Dalin E."/>
            <person name="Tice H."/>
            <person name="Pitluck S."/>
            <person name="Sims D."/>
            <person name="Brettin T."/>
            <person name="Bruce D."/>
            <person name="Detter J.C."/>
            <person name="Han C."/>
            <person name="Tapia R."/>
            <person name="Brainard J."/>
            <person name="Schmutz J."/>
            <person name="Larimer F."/>
            <person name="Land M."/>
            <person name="Hauser L."/>
            <person name="Kyrpides N."/>
            <person name="Kim E."/>
            <person name="Ensigns S.A."/>
            <person name="Richardson P."/>
        </authorList>
    </citation>
    <scope>NUCLEOTIDE SEQUENCE [LARGE SCALE GENOMIC DNA]</scope>
    <source>
        <strain evidence="3">ATCC BAA-1158 / Py2</strain>
    </source>
</reference>
<dbReference type="Proteomes" id="UP000002417">
    <property type="component" value="Chromosome"/>
</dbReference>
<protein>
    <submittedName>
        <fullName evidence="2">PHB de-polymerase domain protein</fullName>
    </submittedName>
</protein>
<dbReference type="InterPro" id="IPR029058">
    <property type="entry name" value="AB_hydrolase_fold"/>
</dbReference>
<name>A7IC83_XANP2</name>
<dbReference type="PhylomeDB" id="A7IC83"/>
<feature type="domain" description="PHB de-polymerase C-terminal" evidence="1">
    <location>
        <begin position="183"/>
        <end position="381"/>
    </location>
</feature>
<gene>
    <name evidence="2" type="ordered locus">Xaut_0368</name>
</gene>
<evidence type="ECO:0000313" key="2">
    <source>
        <dbReference type="EMBL" id="ABS65626.1"/>
    </source>
</evidence>
<dbReference type="PANTHER" id="PTHR36837">
    <property type="entry name" value="POLY(3-HYDROXYALKANOATE) POLYMERASE SUBUNIT PHAC"/>
    <property type="match status" value="1"/>
</dbReference>
<dbReference type="HOGENOM" id="CLU_017495_0_0_5"/>
<dbReference type="Gene3D" id="3.40.50.1820">
    <property type="entry name" value="alpha/beta hydrolase"/>
    <property type="match status" value="1"/>
</dbReference>
<evidence type="ECO:0000259" key="1">
    <source>
        <dbReference type="Pfam" id="PF06850"/>
    </source>
</evidence>
<dbReference type="SUPFAM" id="SSF53474">
    <property type="entry name" value="alpha/beta-Hydrolases"/>
    <property type="match status" value="1"/>
</dbReference>
<organism evidence="2 3">
    <name type="scientific">Xanthobacter autotrophicus (strain ATCC BAA-1158 / Py2)</name>
    <dbReference type="NCBI Taxonomy" id="78245"/>
    <lineage>
        <taxon>Bacteria</taxon>
        <taxon>Pseudomonadati</taxon>
        <taxon>Pseudomonadota</taxon>
        <taxon>Alphaproteobacteria</taxon>
        <taxon>Hyphomicrobiales</taxon>
        <taxon>Xanthobacteraceae</taxon>
        <taxon>Xanthobacter</taxon>
    </lineage>
</organism>
<sequence length="390" mass="42049">MMPTDHAGGSTGAMWLDDLRPLQFGAATESERLNEAAYQAFGIAQPGAGMVDVVGARLPFGQMRMFSRSPQPRRRVLVVAPMAGAYPFLMRDLVMALLGVADAVAVTEWPNARYVPVSAGRFGFAENCMETAQMARALAGDARAGEEGGIHIVGVCQGALPAFAAACLLAEAGAAPASLSLIGGPIDPSRNPTRLWRVLQERSLEALERQVIETVSSAFPGAGRRIFPAWRQIDAFALYLWRQSLSGGDLPFRLAFDDGEDPVRFPLARLCWSMMDVAGEFFMENVETVFRENALARDRLTVAGHAVRAQALSTTALLTVEGEVDDISARTQTEAAHDLCVNIPAHLKRQVVVPNAGHFALFYGRRMRETVLPALAEVMQAAESAVRPAA</sequence>
<dbReference type="STRING" id="78245.Xaut_0368"/>
<dbReference type="EMBL" id="CP000781">
    <property type="protein sequence ID" value="ABS65626.1"/>
    <property type="molecule type" value="Genomic_DNA"/>
</dbReference>
<accession>A7IC83</accession>
<dbReference type="InterPro" id="IPR051321">
    <property type="entry name" value="PHA/PHB_synthase"/>
</dbReference>
<dbReference type="eggNOG" id="COG4553">
    <property type="taxonomic scope" value="Bacteria"/>
</dbReference>